<evidence type="ECO:0000313" key="2">
    <source>
        <dbReference type="Proteomes" id="UP000724584"/>
    </source>
</evidence>
<sequence>MSDAPKILVVLTSHDKLGDTGKPTGWYLSELAHPYEVLTSQGFQLTLASPTGGPAPLDPSSIEAAANDDSSQRFLKEQNALWEATEPLISFLGRADEFAALFFPGGHGPMFDLAVDPTSQALVQEFADKGKVVAAVCHGPAALVGSGKVLEGRAVTGFTNAEEEAVGLDGVVPFSLEDRLVEAVGKGGRFEKAAEKWGEKVVVDGKLITGQNPASAKGVGEAIARAVWGA</sequence>
<keyword evidence="2" id="KW-1185">Reference proteome</keyword>
<accession>A0ACB7PA42</accession>
<reference evidence="1 2" key="1">
    <citation type="journal article" date="2021" name="Nat. Commun.">
        <title>Genetic determinants of endophytism in the Arabidopsis root mycobiome.</title>
        <authorList>
            <person name="Mesny F."/>
            <person name="Miyauchi S."/>
            <person name="Thiergart T."/>
            <person name="Pickel B."/>
            <person name="Atanasova L."/>
            <person name="Karlsson M."/>
            <person name="Huettel B."/>
            <person name="Barry K.W."/>
            <person name="Haridas S."/>
            <person name="Chen C."/>
            <person name="Bauer D."/>
            <person name="Andreopoulos W."/>
            <person name="Pangilinan J."/>
            <person name="LaButti K."/>
            <person name="Riley R."/>
            <person name="Lipzen A."/>
            <person name="Clum A."/>
            <person name="Drula E."/>
            <person name="Henrissat B."/>
            <person name="Kohler A."/>
            <person name="Grigoriev I.V."/>
            <person name="Martin F.M."/>
            <person name="Hacquard S."/>
        </authorList>
    </citation>
    <scope>NUCLEOTIDE SEQUENCE [LARGE SCALE GENOMIC DNA]</scope>
    <source>
        <strain evidence="1 2">MPI-SDFR-AT-0079</strain>
    </source>
</reference>
<organism evidence="1 2">
    <name type="scientific">Chaetomium tenue</name>
    <dbReference type="NCBI Taxonomy" id="1854479"/>
    <lineage>
        <taxon>Eukaryota</taxon>
        <taxon>Fungi</taxon>
        <taxon>Dikarya</taxon>
        <taxon>Ascomycota</taxon>
        <taxon>Pezizomycotina</taxon>
        <taxon>Sordariomycetes</taxon>
        <taxon>Sordariomycetidae</taxon>
        <taxon>Sordariales</taxon>
        <taxon>Chaetomiaceae</taxon>
        <taxon>Chaetomium</taxon>
    </lineage>
</organism>
<evidence type="ECO:0000313" key="1">
    <source>
        <dbReference type="EMBL" id="KAH6632318.1"/>
    </source>
</evidence>
<protein>
    <submittedName>
        <fullName evidence="1">Class I glutamine amidotransferase-like protein</fullName>
    </submittedName>
</protein>
<name>A0ACB7PA42_9PEZI</name>
<comment type="caution">
    <text evidence="1">The sequence shown here is derived from an EMBL/GenBank/DDBJ whole genome shotgun (WGS) entry which is preliminary data.</text>
</comment>
<gene>
    <name evidence="1" type="ORF">F5144DRAFT_612795</name>
</gene>
<proteinExistence type="predicted"/>
<dbReference type="EMBL" id="JAGIZQ010000004">
    <property type="protein sequence ID" value="KAH6632318.1"/>
    <property type="molecule type" value="Genomic_DNA"/>
</dbReference>
<dbReference type="Proteomes" id="UP000724584">
    <property type="component" value="Unassembled WGS sequence"/>
</dbReference>